<keyword evidence="2" id="KW-1185">Reference proteome</keyword>
<sequence>MTTSCFREAWRPDGGFTARRPEVFSSDSGGGGATTMPYASCHLQCSAGWLGTRVT</sequence>
<gene>
    <name evidence="1" type="ORF">PUN28_008872</name>
</gene>
<organism evidence="1 2">
    <name type="scientific">Cardiocondyla obscurior</name>
    <dbReference type="NCBI Taxonomy" id="286306"/>
    <lineage>
        <taxon>Eukaryota</taxon>
        <taxon>Metazoa</taxon>
        <taxon>Ecdysozoa</taxon>
        <taxon>Arthropoda</taxon>
        <taxon>Hexapoda</taxon>
        <taxon>Insecta</taxon>
        <taxon>Pterygota</taxon>
        <taxon>Neoptera</taxon>
        <taxon>Endopterygota</taxon>
        <taxon>Hymenoptera</taxon>
        <taxon>Apocrita</taxon>
        <taxon>Aculeata</taxon>
        <taxon>Formicoidea</taxon>
        <taxon>Formicidae</taxon>
        <taxon>Myrmicinae</taxon>
        <taxon>Cardiocondyla</taxon>
    </lineage>
</organism>
<accession>A0AAW2FUV1</accession>
<protein>
    <submittedName>
        <fullName evidence="1">Uncharacterized protein</fullName>
    </submittedName>
</protein>
<name>A0AAW2FUV1_9HYME</name>
<comment type="caution">
    <text evidence="1">The sequence shown here is derived from an EMBL/GenBank/DDBJ whole genome shotgun (WGS) entry which is preliminary data.</text>
</comment>
<dbReference type="AlphaFoldDB" id="A0AAW2FUV1"/>
<reference evidence="1 2" key="1">
    <citation type="submission" date="2023-03" db="EMBL/GenBank/DDBJ databases">
        <title>High recombination rates correlate with genetic variation in Cardiocondyla obscurior ants.</title>
        <authorList>
            <person name="Errbii M."/>
        </authorList>
    </citation>
    <scope>NUCLEOTIDE SEQUENCE [LARGE SCALE GENOMIC DNA]</scope>
    <source>
        <strain evidence="1">Alpha-2009</strain>
        <tissue evidence="1">Whole body</tissue>
    </source>
</reference>
<dbReference type="Proteomes" id="UP001430953">
    <property type="component" value="Unassembled WGS sequence"/>
</dbReference>
<dbReference type="EMBL" id="JADYXP020000008">
    <property type="protein sequence ID" value="KAL0117766.1"/>
    <property type="molecule type" value="Genomic_DNA"/>
</dbReference>
<evidence type="ECO:0000313" key="1">
    <source>
        <dbReference type="EMBL" id="KAL0117766.1"/>
    </source>
</evidence>
<proteinExistence type="predicted"/>
<evidence type="ECO:0000313" key="2">
    <source>
        <dbReference type="Proteomes" id="UP001430953"/>
    </source>
</evidence>